<evidence type="ECO:0000256" key="1">
    <source>
        <dbReference type="ARBA" id="ARBA00012344"/>
    </source>
</evidence>
<dbReference type="EC" id="4.3.2.7" evidence="1"/>
<dbReference type="SUPFAM" id="SSF110857">
    <property type="entry name" value="Gamma-glutamyl cyclotransferase-like"/>
    <property type="match status" value="1"/>
</dbReference>
<dbReference type="Pfam" id="PF04752">
    <property type="entry name" value="ChaC"/>
    <property type="match status" value="1"/>
</dbReference>
<dbReference type="InterPro" id="IPR006840">
    <property type="entry name" value="ChaC"/>
</dbReference>
<comment type="caution">
    <text evidence="3">The sequence shown here is derived from an EMBL/GenBank/DDBJ whole genome shotgun (WGS) entry which is preliminary data.</text>
</comment>
<accession>A0ABU0J1M7</accession>
<dbReference type="EMBL" id="JAUSVX010000001">
    <property type="protein sequence ID" value="MDQ0468157.1"/>
    <property type="molecule type" value="Genomic_DNA"/>
</dbReference>
<proteinExistence type="predicted"/>
<organism evidence="3 4">
    <name type="scientific">Labrys wisconsinensis</name>
    <dbReference type="NCBI Taxonomy" id="425677"/>
    <lineage>
        <taxon>Bacteria</taxon>
        <taxon>Pseudomonadati</taxon>
        <taxon>Pseudomonadota</taxon>
        <taxon>Alphaproteobacteria</taxon>
        <taxon>Hyphomicrobiales</taxon>
        <taxon>Xanthobacteraceae</taxon>
        <taxon>Labrys</taxon>
    </lineage>
</organism>
<protein>
    <recommendedName>
        <fullName evidence="1">glutathione-specific gamma-glutamylcyclotransferase</fullName>
        <ecNumber evidence="1">4.3.2.7</ecNumber>
    </recommendedName>
</protein>
<dbReference type="CDD" id="cd06661">
    <property type="entry name" value="GGCT_like"/>
    <property type="match status" value="1"/>
</dbReference>
<evidence type="ECO:0000313" key="4">
    <source>
        <dbReference type="Proteomes" id="UP001242480"/>
    </source>
</evidence>
<reference evidence="3 4" key="1">
    <citation type="submission" date="2023-07" db="EMBL/GenBank/DDBJ databases">
        <title>Genomic Encyclopedia of Type Strains, Phase IV (KMG-IV): sequencing the most valuable type-strain genomes for metagenomic binning, comparative biology and taxonomic classification.</title>
        <authorList>
            <person name="Goeker M."/>
        </authorList>
    </citation>
    <scope>NUCLEOTIDE SEQUENCE [LARGE SCALE GENOMIC DNA]</scope>
    <source>
        <strain evidence="3 4">DSM 19619</strain>
    </source>
</reference>
<dbReference type="RefSeq" id="WP_370881905.1">
    <property type="nucleotide sequence ID" value="NZ_JAUSVX010000001.1"/>
</dbReference>
<dbReference type="Proteomes" id="UP001242480">
    <property type="component" value="Unassembled WGS sequence"/>
</dbReference>
<dbReference type="PANTHER" id="PTHR12192:SF2">
    <property type="entry name" value="GLUTATHIONE-SPECIFIC GAMMA-GLUTAMYLCYCLOTRANSFERASE 2"/>
    <property type="match status" value="1"/>
</dbReference>
<sequence>MTLPETTDTPADAAEDFWVFGYGSLMWRPGFEHEERVLATLHGLHRALCIWSHVHRGTPERPGLVLGLDRGGSCRGVAFRIAGRSRAQTLAYLREREQATSVYLEAVHEARLDDGRRVRALAYRADRRHPQYCGRLPPQTLLALVRQGVGISGANPDYVLATHDHLVELGIHDATLDWLARQLR</sequence>
<dbReference type="Gene3D" id="3.10.490.10">
    <property type="entry name" value="Gamma-glutamyl cyclotransferase-like"/>
    <property type="match status" value="1"/>
</dbReference>
<keyword evidence="4" id="KW-1185">Reference proteome</keyword>
<dbReference type="PANTHER" id="PTHR12192">
    <property type="entry name" value="CATION TRANSPORT PROTEIN CHAC-RELATED"/>
    <property type="match status" value="1"/>
</dbReference>
<gene>
    <name evidence="3" type="ORF">QO011_001152</name>
</gene>
<evidence type="ECO:0000313" key="3">
    <source>
        <dbReference type="EMBL" id="MDQ0468157.1"/>
    </source>
</evidence>
<evidence type="ECO:0000256" key="2">
    <source>
        <dbReference type="ARBA" id="ARBA00023239"/>
    </source>
</evidence>
<name>A0ABU0J1M7_9HYPH</name>
<keyword evidence="2" id="KW-0456">Lyase</keyword>
<dbReference type="InterPro" id="IPR013024">
    <property type="entry name" value="GGCT-like"/>
</dbReference>
<dbReference type="InterPro" id="IPR036568">
    <property type="entry name" value="GGCT-like_sf"/>
</dbReference>